<dbReference type="GO" id="GO:0015421">
    <property type="term" value="F:ABC-type oligopeptide transporter activity"/>
    <property type="evidence" value="ECO:0007669"/>
    <property type="project" value="TreeGrafter"/>
</dbReference>
<dbReference type="Pfam" id="PF00664">
    <property type="entry name" value="ABC_membrane"/>
    <property type="match status" value="1"/>
</dbReference>
<evidence type="ECO:0000256" key="13">
    <source>
        <dbReference type="SAM" id="Phobius"/>
    </source>
</evidence>
<feature type="transmembrane region" description="Helical" evidence="13">
    <location>
        <begin position="155"/>
        <end position="176"/>
    </location>
</feature>
<dbReference type="SMART" id="SM00382">
    <property type="entry name" value="AAA"/>
    <property type="match status" value="1"/>
</dbReference>
<dbReference type="FunFam" id="1.20.1560.10:FF:000011">
    <property type="entry name" value="Multidrug ABC transporter ATP-binding protein"/>
    <property type="match status" value="1"/>
</dbReference>
<dbReference type="GO" id="GO:0008559">
    <property type="term" value="F:ABC-type xenobiotic transporter activity"/>
    <property type="evidence" value="ECO:0007669"/>
    <property type="project" value="UniProtKB-EC"/>
</dbReference>
<feature type="transmembrane region" description="Helical" evidence="13">
    <location>
        <begin position="280"/>
        <end position="301"/>
    </location>
</feature>
<sequence>MSIFLQLRWFFRQQWRRYGIASAALMGVGLVALLPPWIVGGIVDAFSAGSLTKSFLLTRVGWILMVAIILYVLRVTWRTALFGASHTLAHRLHERIFTHLTHQPPAFYREMQAGDLMARATNDIQAVEMVAGTGVLALFDGAFIGLVTLTVMMVFLSWPLTLLALIPWPIVGYFLWRFGVQLHDAFTDAQTRFGDLNETVRESISSLRLTRALGREAAEMERFHGMTAETTQTNLRVARVDSKYYPAVQLGVGTSLFLSVAGGAWLIRQGEMTLGQLTTFTLYLGYMTWPMFAIGWLLNLAGRGRVAYRRIEELLASEPAIRDEGEFTGRALSSIRFHVNAFRYPGNQVAALRDIHFQLEAGRTLGIVGPTGAGKSTLLHLLVRLEAQPSAKIQVGHRPIEEFTLENLRSNIAIVPQTPFLFSVSIAENIALARSDATPREIQAAAEVAQVHEDIIALTDGYRTQVGERGVTLSGGQKQRIAIARVLLQDTPILVLDDALSAVDIGTEQAILEQLRKVRRNRTTLIVSHHLFAIQAADHIIVLDQGALVAQGTHESLLQGNSWYRKTFDYQRLERAVEAGR</sequence>
<accession>A0A450ZCI8</accession>
<feature type="transmembrane region" description="Helical" evidence="13">
    <location>
        <begin position="126"/>
        <end position="149"/>
    </location>
</feature>
<dbReference type="Gene3D" id="1.20.1560.10">
    <property type="entry name" value="ABC transporter type 1, transmembrane domain"/>
    <property type="match status" value="1"/>
</dbReference>
<dbReference type="PANTHER" id="PTHR43394:SF1">
    <property type="entry name" value="ATP-BINDING CASSETTE SUB-FAMILY B MEMBER 10, MITOCHONDRIAL"/>
    <property type="match status" value="1"/>
</dbReference>
<organism evidence="16">
    <name type="scientific">Candidatus Kentrum sp. TUN</name>
    <dbReference type="NCBI Taxonomy" id="2126343"/>
    <lineage>
        <taxon>Bacteria</taxon>
        <taxon>Pseudomonadati</taxon>
        <taxon>Pseudomonadota</taxon>
        <taxon>Gammaproteobacteria</taxon>
        <taxon>Candidatus Kentrum</taxon>
    </lineage>
</organism>
<dbReference type="GO" id="GO:0016887">
    <property type="term" value="F:ATP hydrolysis activity"/>
    <property type="evidence" value="ECO:0007669"/>
    <property type="project" value="InterPro"/>
</dbReference>
<dbReference type="AlphaFoldDB" id="A0A450ZCI8"/>
<feature type="domain" description="ABC transmembrane type-1" evidence="15">
    <location>
        <begin position="20"/>
        <end position="303"/>
    </location>
</feature>
<comment type="catalytic activity">
    <reaction evidence="11">
        <text>ATP + H2O + xenobioticSide 1 = ADP + phosphate + xenobioticSide 2.</text>
        <dbReference type="EC" id="7.6.2.2"/>
    </reaction>
</comment>
<evidence type="ECO:0000256" key="2">
    <source>
        <dbReference type="ARBA" id="ARBA00006526"/>
    </source>
</evidence>
<dbReference type="InterPro" id="IPR027417">
    <property type="entry name" value="P-loop_NTPase"/>
</dbReference>
<keyword evidence="7" id="KW-0547">Nucleotide-binding</keyword>
<dbReference type="SUPFAM" id="SSF90123">
    <property type="entry name" value="ABC transporter transmembrane region"/>
    <property type="match status" value="1"/>
</dbReference>
<evidence type="ECO:0000256" key="10">
    <source>
        <dbReference type="ARBA" id="ARBA00023136"/>
    </source>
</evidence>
<comment type="similarity">
    <text evidence="2">Belongs to the ABC transporter superfamily. Drug exporter-2 (TC 3.A.1.117) family.</text>
</comment>
<evidence type="ECO:0000256" key="12">
    <source>
        <dbReference type="ARBA" id="ARBA00074518"/>
    </source>
</evidence>
<evidence type="ECO:0000259" key="15">
    <source>
        <dbReference type="PROSITE" id="PS50929"/>
    </source>
</evidence>
<dbReference type="PROSITE" id="PS50893">
    <property type="entry name" value="ABC_TRANSPORTER_2"/>
    <property type="match status" value="1"/>
</dbReference>
<dbReference type="PANTHER" id="PTHR43394">
    <property type="entry name" value="ATP-DEPENDENT PERMEASE MDL1, MITOCHONDRIAL"/>
    <property type="match status" value="1"/>
</dbReference>
<name>A0A450ZCI8_9GAMM</name>
<keyword evidence="9 13" id="KW-1133">Transmembrane helix</keyword>
<feature type="domain" description="ABC transporter" evidence="14">
    <location>
        <begin position="335"/>
        <end position="570"/>
    </location>
</feature>
<dbReference type="SUPFAM" id="SSF52540">
    <property type="entry name" value="P-loop containing nucleoside triphosphate hydrolases"/>
    <property type="match status" value="1"/>
</dbReference>
<dbReference type="GO" id="GO:0005524">
    <property type="term" value="F:ATP binding"/>
    <property type="evidence" value="ECO:0007669"/>
    <property type="project" value="UniProtKB-KW"/>
</dbReference>
<keyword evidence="4" id="KW-0813">Transport</keyword>
<evidence type="ECO:0000259" key="14">
    <source>
        <dbReference type="PROSITE" id="PS50893"/>
    </source>
</evidence>
<dbReference type="InterPro" id="IPR036640">
    <property type="entry name" value="ABC1_TM_sf"/>
</dbReference>
<dbReference type="FunFam" id="3.40.50.300:FF:000221">
    <property type="entry name" value="Multidrug ABC transporter ATP-binding protein"/>
    <property type="match status" value="1"/>
</dbReference>
<dbReference type="GO" id="GO:0005886">
    <property type="term" value="C:plasma membrane"/>
    <property type="evidence" value="ECO:0007669"/>
    <property type="project" value="UniProtKB-SubCell"/>
</dbReference>
<dbReference type="EC" id="7.6.2.2" evidence="3"/>
<evidence type="ECO:0000256" key="11">
    <source>
        <dbReference type="ARBA" id="ARBA00034018"/>
    </source>
</evidence>
<dbReference type="InterPro" id="IPR003439">
    <property type="entry name" value="ABC_transporter-like_ATP-bd"/>
</dbReference>
<comment type="subcellular location">
    <subcellularLocation>
        <location evidence="1">Cell membrane</location>
        <topology evidence="1">Multi-pass membrane protein</topology>
    </subcellularLocation>
</comment>
<dbReference type="InterPro" id="IPR039421">
    <property type="entry name" value="Type_1_exporter"/>
</dbReference>
<dbReference type="EMBL" id="CAADFX010000008">
    <property type="protein sequence ID" value="VFK51520.1"/>
    <property type="molecule type" value="Genomic_DNA"/>
</dbReference>
<dbReference type="InterPro" id="IPR017871">
    <property type="entry name" value="ABC_transporter-like_CS"/>
</dbReference>
<gene>
    <name evidence="16" type="ORF">BECKTUN1418D_GA0071000_100830</name>
</gene>
<evidence type="ECO:0000256" key="5">
    <source>
        <dbReference type="ARBA" id="ARBA00022475"/>
    </source>
</evidence>
<proteinExistence type="inferred from homology"/>
<dbReference type="CDD" id="cd18541">
    <property type="entry name" value="ABC_6TM_TmrB_like"/>
    <property type="match status" value="1"/>
</dbReference>
<dbReference type="Pfam" id="PF00005">
    <property type="entry name" value="ABC_tran"/>
    <property type="match status" value="1"/>
</dbReference>
<evidence type="ECO:0000256" key="8">
    <source>
        <dbReference type="ARBA" id="ARBA00022840"/>
    </source>
</evidence>
<evidence type="ECO:0000256" key="4">
    <source>
        <dbReference type="ARBA" id="ARBA00022448"/>
    </source>
</evidence>
<evidence type="ECO:0000313" key="16">
    <source>
        <dbReference type="EMBL" id="VFK51520.1"/>
    </source>
</evidence>
<dbReference type="Gene3D" id="3.40.50.300">
    <property type="entry name" value="P-loop containing nucleotide triphosphate hydrolases"/>
    <property type="match status" value="1"/>
</dbReference>
<keyword evidence="10 13" id="KW-0472">Membrane</keyword>
<evidence type="ECO:0000256" key="7">
    <source>
        <dbReference type="ARBA" id="ARBA00022741"/>
    </source>
</evidence>
<evidence type="ECO:0000256" key="1">
    <source>
        <dbReference type="ARBA" id="ARBA00004651"/>
    </source>
</evidence>
<evidence type="ECO:0000256" key="9">
    <source>
        <dbReference type="ARBA" id="ARBA00022989"/>
    </source>
</evidence>
<dbReference type="InterPro" id="IPR011527">
    <property type="entry name" value="ABC1_TM_dom"/>
</dbReference>
<feature type="transmembrane region" description="Helical" evidence="13">
    <location>
        <begin position="244"/>
        <end position="268"/>
    </location>
</feature>
<dbReference type="PROSITE" id="PS50929">
    <property type="entry name" value="ABC_TM1F"/>
    <property type="match status" value="1"/>
</dbReference>
<keyword evidence="6 13" id="KW-0812">Transmembrane</keyword>
<keyword evidence="5" id="KW-1003">Cell membrane</keyword>
<feature type="transmembrane region" description="Helical" evidence="13">
    <location>
        <begin position="55"/>
        <end position="73"/>
    </location>
</feature>
<dbReference type="InterPro" id="IPR003593">
    <property type="entry name" value="AAA+_ATPase"/>
</dbReference>
<keyword evidence="8 16" id="KW-0067">ATP-binding</keyword>
<protein>
    <recommendedName>
        <fullName evidence="12">Multidrug resistance-like ATP-binding protein MdlA</fullName>
        <ecNumber evidence="3">7.6.2.2</ecNumber>
    </recommendedName>
</protein>
<evidence type="ECO:0000256" key="3">
    <source>
        <dbReference type="ARBA" id="ARBA00012191"/>
    </source>
</evidence>
<feature type="transmembrane region" description="Helical" evidence="13">
    <location>
        <begin position="20"/>
        <end position="43"/>
    </location>
</feature>
<reference evidence="16" key="1">
    <citation type="submission" date="2019-02" db="EMBL/GenBank/DDBJ databases">
        <authorList>
            <person name="Gruber-Vodicka R. H."/>
            <person name="Seah K. B. B."/>
        </authorList>
    </citation>
    <scope>NUCLEOTIDE SEQUENCE</scope>
    <source>
        <strain evidence="16">BECK_BY1</strain>
    </source>
</reference>
<dbReference type="PROSITE" id="PS00211">
    <property type="entry name" value="ABC_TRANSPORTER_1"/>
    <property type="match status" value="1"/>
</dbReference>
<evidence type="ECO:0000256" key="6">
    <source>
        <dbReference type="ARBA" id="ARBA00022692"/>
    </source>
</evidence>